<evidence type="ECO:0000313" key="2">
    <source>
        <dbReference type="EMBL" id="SHF00288.1"/>
    </source>
</evidence>
<dbReference type="PANTHER" id="PTHR42783">
    <property type="entry name" value="GLUTAMATE SYNTHASE [NADPH] SMALL CHAIN"/>
    <property type="match status" value="1"/>
</dbReference>
<name>A0A1M4Y3L7_9CLOT</name>
<feature type="domain" description="FAD/NAD(P)-binding" evidence="1">
    <location>
        <begin position="5"/>
        <end position="75"/>
    </location>
</feature>
<dbReference type="Proteomes" id="UP000184035">
    <property type="component" value="Unassembled WGS sequence"/>
</dbReference>
<dbReference type="AlphaFoldDB" id="A0A1M4Y3L7"/>
<dbReference type="SUPFAM" id="SSF51905">
    <property type="entry name" value="FAD/NAD(P)-binding domain"/>
    <property type="match status" value="1"/>
</dbReference>
<sequence length="89" mass="9151">VIEGSEFIMDVDTVIMSLGTSPNPLISSTTKGLDINKWKCIVAEDETGKTTKEGVYAGGDAVTGAATVILAMGAGKKAAAAIDEYLSNK</sequence>
<dbReference type="Pfam" id="PF07992">
    <property type="entry name" value="Pyr_redox_2"/>
    <property type="match status" value="1"/>
</dbReference>
<evidence type="ECO:0000259" key="1">
    <source>
        <dbReference type="Pfam" id="PF07992"/>
    </source>
</evidence>
<organism evidence="2 3">
    <name type="scientific">Clostridium fallax</name>
    <dbReference type="NCBI Taxonomy" id="1533"/>
    <lineage>
        <taxon>Bacteria</taxon>
        <taxon>Bacillati</taxon>
        <taxon>Bacillota</taxon>
        <taxon>Clostridia</taxon>
        <taxon>Eubacteriales</taxon>
        <taxon>Clostridiaceae</taxon>
        <taxon>Clostridium</taxon>
    </lineage>
</organism>
<dbReference type="STRING" id="1533.SAMN05443638_12341"/>
<dbReference type="Gene3D" id="3.50.50.60">
    <property type="entry name" value="FAD/NAD(P)-binding domain"/>
    <property type="match status" value="1"/>
</dbReference>
<dbReference type="InterPro" id="IPR036188">
    <property type="entry name" value="FAD/NAD-bd_sf"/>
</dbReference>
<dbReference type="EMBL" id="FQVM01000023">
    <property type="protein sequence ID" value="SHF00288.1"/>
    <property type="molecule type" value="Genomic_DNA"/>
</dbReference>
<dbReference type="InterPro" id="IPR023753">
    <property type="entry name" value="FAD/NAD-binding_dom"/>
</dbReference>
<protein>
    <submittedName>
        <fullName evidence="2">Pyridine nucleotide-disulphide oxidoreductase</fullName>
    </submittedName>
</protein>
<reference evidence="2 3" key="1">
    <citation type="submission" date="2016-11" db="EMBL/GenBank/DDBJ databases">
        <authorList>
            <person name="Jaros S."/>
            <person name="Januszkiewicz K."/>
            <person name="Wedrychowicz H."/>
        </authorList>
    </citation>
    <scope>NUCLEOTIDE SEQUENCE [LARGE SCALE GENOMIC DNA]</scope>
    <source>
        <strain evidence="2 3">DSM 2631</strain>
    </source>
</reference>
<dbReference type="GO" id="GO:0016491">
    <property type="term" value="F:oxidoreductase activity"/>
    <property type="evidence" value="ECO:0007669"/>
    <property type="project" value="InterPro"/>
</dbReference>
<proteinExistence type="predicted"/>
<keyword evidence="3" id="KW-1185">Reference proteome</keyword>
<evidence type="ECO:0000313" key="3">
    <source>
        <dbReference type="Proteomes" id="UP000184035"/>
    </source>
</evidence>
<gene>
    <name evidence="2" type="ORF">SAMN05443638_12341</name>
</gene>
<accession>A0A1M4Y3L7</accession>
<dbReference type="RefSeq" id="WP_159429649.1">
    <property type="nucleotide sequence ID" value="NZ_FQVM01000023.1"/>
</dbReference>
<dbReference type="PANTHER" id="PTHR42783:SF3">
    <property type="entry name" value="GLUTAMATE SYNTHASE [NADPH] SMALL CHAIN-RELATED"/>
    <property type="match status" value="1"/>
</dbReference>
<feature type="non-terminal residue" evidence="2">
    <location>
        <position position="1"/>
    </location>
</feature>